<protein>
    <recommendedName>
        <fullName evidence="3">DZIP3-like HEPN domain-containing protein</fullName>
    </recommendedName>
</protein>
<name>A0AAV2SS92_MEGNR</name>
<reference evidence="1 2" key="1">
    <citation type="submission" date="2024-05" db="EMBL/GenBank/DDBJ databases">
        <authorList>
            <person name="Wallberg A."/>
        </authorList>
    </citation>
    <scope>NUCLEOTIDE SEQUENCE [LARGE SCALE GENOMIC DNA]</scope>
</reference>
<keyword evidence="2" id="KW-1185">Reference proteome</keyword>
<accession>A0AAV2SS92</accession>
<feature type="non-terminal residue" evidence="1">
    <location>
        <position position="1"/>
    </location>
</feature>
<dbReference type="Proteomes" id="UP001497623">
    <property type="component" value="Unassembled WGS sequence"/>
</dbReference>
<proteinExistence type="predicted"/>
<dbReference type="AlphaFoldDB" id="A0AAV2SS92"/>
<evidence type="ECO:0000313" key="2">
    <source>
        <dbReference type="Proteomes" id="UP001497623"/>
    </source>
</evidence>
<evidence type="ECO:0008006" key="3">
    <source>
        <dbReference type="Google" id="ProtNLM"/>
    </source>
</evidence>
<feature type="non-terminal residue" evidence="1">
    <location>
        <position position="204"/>
    </location>
</feature>
<comment type="caution">
    <text evidence="1">The sequence shown here is derived from an EMBL/GenBank/DDBJ whole genome shotgun (WGS) entry which is preliminary data.</text>
</comment>
<sequence length="204" mass="23423">ETMDIIKFSDRLNSLRYQHAVVQCGQKLLHLIMITLIRGDINNITECVKEAVGSSTKYKNSFTKDEQRLLEKGHHKSWDISLLYKIIQKVCGLHPAGSHYWTQNTGGDDLEFFITTLKDIRNELVHKFDYVISENQVAHHLNELTELALKMTSALGERSQALGTQLYVIQNGKQLSDIDFETTETLKIVYKIIEDVKENINESQ</sequence>
<evidence type="ECO:0000313" key="1">
    <source>
        <dbReference type="EMBL" id="CAL4245708.1"/>
    </source>
</evidence>
<dbReference type="EMBL" id="CAXKWB010140319">
    <property type="protein sequence ID" value="CAL4245708.1"/>
    <property type="molecule type" value="Genomic_DNA"/>
</dbReference>
<organism evidence="1 2">
    <name type="scientific">Meganyctiphanes norvegica</name>
    <name type="common">Northern krill</name>
    <name type="synonym">Thysanopoda norvegica</name>
    <dbReference type="NCBI Taxonomy" id="48144"/>
    <lineage>
        <taxon>Eukaryota</taxon>
        <taxon>Metazoa</taxon>
        <taxon>Ecdysozoa</taxon>
        <taxon>Arthropoda</taxon>
        <taxon>Crustacea</taxon>
        <taxon>Multicrustacea</taxon>
        <taxon>Malacostraca</taxon>
        <taxon>Eumalacostraca</taxon>
        <taxon>Eucarida</taxon>
        <taxon>Euphausiacea</taxon>
        <taxon>Euphausiidae</taxon>
        <taxon>Meganyctiphanes</taxon>
    </lineage>
</organism>
<gene>
    <name evidence="1" type="ORF">MNOR_LOCUS41079</name>
</gene>